<dbReference type="InterPro" id="IPR015422">
    <property type="entry name" value="PyrdxlP-dep_Trfase_small"/>
</dbReference>
<dbReference type="Proteomes" id="UP000580856">
    <property type="component" value="Unassembled WGS sequence"/>
</dbReference>
<organism evidence="5 6">
    <name type="scientific">Desulfobaculum xiamenense</name>
    <dbReference type="NCBI Taxonomy" id="995050"/>
    <lineage>
        <taxon>Bacteria</taxon>
        <taxon>Pseudomonadati</taxon>
        <taxon>Thermodesulfobacteriota</taxon>
        <taxon>Desulfovibrionia</taxon>
        <taxon>Desulfovibrionales</taxon>
        <taxon>Desulfovibrionaceae</taxon>
        <taxon>Desulfobaculum</taxon>
    </lineage>
</organism>
<accession>A0A846QPF1</accession>
<dbReference type="GO" id="GO:0008483">
    <property type="term" value="F:transaminase activity"/>
    <property type="evidence" value="ECO:0007669"/>
    <property type="project" value="TreeGrafter"/>
</dbReference>
<dbReference type="Gene3D" id="3.40.640.10">
    <property type="entry name" value="Type I PLP-dependent aspartate aminotransferase-like (Major domain)"/>
    <property type="match status" value="1"/>
</dbReference>
<evidence type="ECO:0000256" key="1">
    <source>
        <dbReference type="ARBA" id="ARBA00037999"/>
    </source>
</evidence>
<gene>
    <name evidence="5" type="ORF">GGQ74_000734</name>
</gene>
<dbReference type="Gene3D" id="3.90.1150.10">
    <property type="entry name" value="Aspartate Aminotransferase, domain 1"/>
    <property type="match status" value="1"/>
</dbReference>
<feature type="modified residue" description="N6-(pyridoxal phosphate)lysine" evidence="3">
    <location>
        <position position="185"/>
    </location>
</feature>
<comment type="similarity">
    <text evidence="1 4">Belongs to the DegT/DnrJ/EryC1 family.</text>
</comment>
<dbReference type="InterPro" id="IPR015424">
    <property type="entry name" value="PyrdxlP-dep_Trfase"/>
</dbReference>
<name>A0A846QPF1_9BACT</name>
<dbReference type="SUPFAM" id="SSF53383">
    <property type="entry name" value="PLP-dependent transferases"/>
    <property type="match status" value="1"/>
</dbReference>
<feature type="active site" description="Proton acceptor" evidence="2">
    <location>
        <position position="185"/>
    </location>
</feature>
<dbReference type="PANTHER" id="PTHR30244">
    <property type="entry name" value="TRANSAMINASE"/>
    <property type="match status" value="1"/>
</dbReference>
<keyword evidence="3 4" id="KW-0663">Pyridoxal phosphate</keyword>
<evidence type="ECO:0000256" key="2">
    <source>
        <dbReference type="PIRSR" id="PIRSR000390-1"/>
    </source>
</evidence>
<dbReference type="PANTHER" id="PTHR30244:SF34">
    <property type="entry name" value="DTDP-4-AMINO-4,6-DIDEOXYGALACTOSE TRANSAMINASE"/>
    <property type="match status" value="1"/>
</dbReference>
<comment type="caution">
    <text evidence="5">The sequence shown here is derived from an EMBL/GenBank/DDBJ whole genome shotgun (WGS) entry which is preliminary data.</text>
</comment>
<dbReference type="AlphaFoldDB" id="A0A846QPF1"/>
<protein>
    <submittedName>
        <fullName evidence="5">dTDP-4-amino-4,6-dideoxygalactose transaminase</fullName>
    </submittedName>
</protein>
<dbReference type="InterPro" id="IPR000653">
    <property type="entry name" value="DegT/StrS_aminotransferase"/>
</dbReference>
<dbReference type="InterPro" id="IPR015421">
    <property type="entry name" value="PyrdxlP-dep_Trfase_major"/>
</dbReference>
<evidence type="ECO:0000313" key="5">
    <source>
        <dbReference type="EMBL" id="NJB67094.1"/>
    </source>
</evidence>
<dbReference type="GO" id="GO:0030170">
    <property type="term" value="F:pyridoxal phosphate binding"/>
    <property type="evidence" value="ECO:0007669"/>
    <property type="project" value="TreeGrafter"/>
</dbReference>
<dbReference type="GO" id="GO:0000271">
    <property type="term" value="P:polysaccharide biosynthetic process"/>
    <property type="evidence" value="ECO:0007669"/>
    <property type="project" value="TreeGrafter"/>
</dbReference>
<sequence length="412" mass="43703">MTQRREIPFGRPWMTHREREAVATVLDGPILTHGPHCSAFEKRFASFMGDGAHCVSMSSCMAALHMAWFHLGVGPGDEVICPAMTHVATAHAIELTGARPVFVDCDASGNIDPVAVEAAITPNTRGITLVHFLGVPCDMAAIMDIARRHDLRVVEDCALAVGTRLDGVHAGLFGDAGCFSFYPVKHLTTAEGGMLVTRDADAAVTVARKRAFGVDRTHADRSMPGVYDVDMLGMNCRMSELQAALGLAQLERVDEMLARRRENFRVLSEGLGSLENVRVLGGVSGETSGGVSGGTSGGVSGGTFGGEAGAAIGAGAQSSHYCLSVVLEGPLSARRPDLAASLRQAGIGFSVYYPHPVPRLTYYREKYGWRDGEFPNARAVSDSSVALPVGPHLGVGDMEYVAETFSNAVKEL</sequence>
<keyword evidence="6" id="KW-1185">Reference proteome</keyword>
<evidence type="ECO:0000256" key="4">
    <source>
        <dbReference type="RuleBase" id="RU004508"/>
    </source>
</evidence>
<dbReference type="Pfam" id="PF01041">
    <property type="entry name" value="DegT_DnrJ_EryC1"/>
    <property type="match status" value="2"/>
</dbReference>
<proteinExistence type="inferred from homology"/>
<evidence type="ECO:0000256" key="3">
    <source>
        <dbReference type="PIRSR" id="PIRSR000390-2"/>
    </source>
</evidence>
<dbReference type="EMBL" id="JAATJA010000001">
    <property type="protein sequence ID" value="NJB67094.1"/>
    <property type="molecule type" value="Genomic_DNA"/>
</dbReference>
<evidence type="ECO:0000313" key="6">
    <source>
        <dbReference type="Proteomes" id="UP000580856"/>
    </source>
</evidence>
<dbReference type="CDD" id="cd00616">
    <property type="entry name" value="AHBA_syn"/>
    <property type="match status" value="1"/>
</dbReference>
<dbReference type="PIRSF" id="PIRSF000390">
    <property type="entry name" value="PLP_StrS"/>
    <property type="match status" value="1"/>
</dbReference>
<dbReference type="RefSeq" id="WP_167940179.1">
    <property type="nucleotide sequence ID" value="NZ_JAATJA010000001.1"/>
</dbReference>
<reference evidence="5 6" key="1">
    <citation type="submission" date="2020-03" db="EMBL/GenBank/DDBJ databases">
        <title>Genomic Encyclopedia of Type Strains, Phase IV (KMG-IV): sequencing the most valuable type-strain genomes for metagenomic binning, comparative biology and taxonomic classification.</title>
        <authorList>
            <person name="Goeker M."/>
        </authorList>
    </citation>
    <scope>NUCLEOTIDE SEQUENCE [LARGE SCALE GENOMIC DNA]</scope>
    <source>
        <strain evidence="5 6">DSM 24233</strain>
    </source>
</reference>